<name>A0A6V7VEY2_MELEN</name>
<comment type="caution">
    <text evidence="2">The sequence shown here is derived from an EMBL/GenBank/DDBJ whole genome shotgun (WGS) entry which is preliminary data.</text>
</comment>
<organism evidence="2 3">
    <name type="scientific">Meloidogyne enterolobii</name>
    <name type="common">Root-knot nematode worm</name>
    <name type="synonym">Meloidogyne mayaguensis</name>
    <dbReference type="NCBI Taxonomy" id="390850"/>
    <lineage>
        <taxon>Eukaryota</taxon>
        <taxon>Metazoa</taxon>
        <taxon>Ecdysozoa</taxon>
        <taxon>Nematoda</taxon>
        <taxon>Chromadorea</taxon>
        <taxon>Rhabditida</taxon>
        <taxon>Tylenchina</taxon>
        <taxon>Tylenchomorpha</taxon>
        <taxon>Tylenchoidea</taxon>
        <taxon>Meloidogynidae</taxon>
        <taxon>Meloidogyninae</taxon>
        <taxon>Meloidogyne</taxon>
    </lineage>
</organism>
<evidence type="ECO:0000313" key="3">
    <source>
        <dbReference type="Proteomes" id="UP000580250"/>
    </source>
</evidence>
<feature type="signal peptide" evidence="1">
    <location>
        <begin position="1"/>
        <end position="21"/>
    </location>
</feature>
<feature type="chain" id="PRO_5027812265" evidence="1">
    <location>
        <begin position="22"/>
        <end position="406"/>
    </location>
</feature>
<evidence type="ECO:0000256" key="1">
    <source>
        <dbReference type="SAM" id="SignalP"/>
    </source>
</evidence>
<accession>A0A6V7VEY2</accession>
<gene>
    <name evidence="2" type="ORF">MENT_LOCUS25134</name>
</gene>
<proteinExistence type="predicted"/>
<dbReference type="AlphaFoldDB" id="A0A6V7VEY2"/>
<protein>
    <submittedName>
        <fullName evidence="2">Uncharacterized protein</fullName>
    </submittedName>
</protein>
<evidence type="ECO:0000313" key="2">
    <source>
        <dbReference type="EMBL" id="CAD2173520.1"/>
    </source>
</evidence>
<sequence length="406" mass="48526">MFIYLSFFPAMIYFLLPTLSTCPSTSEGPQTINVVTETASGETSILSLLDNKEREICENLKRFDATQEWSITIPSILVKEFLISSLTPNESLYREVHEELDKFNFNNELGKDILKRINELANIDDHVIRNFFVKIIKKLSTMEIISNVESISKYPEFNNLKKRFTKTGEKIEYLKNMDFKAKVYLFYYMWIWQLIEFLDFDGTKRNQFVEDNKNFLYVPNRVSEVLFADWLQNKVLPKIESKFILQIVNKNDYYYLNFGNKYFFKKSLSTILNIAFQEPQIYIKKTKLEDIFRSDKKTNFKKDNIDLMFEIIVKTAENMKDNVYSFFKENFLKEFKFDKNYYKMVDELIEKHFGEKANFSYKNTIEVTVLRFYQELYSKDIFDSIKELLGLLKRKLDDAKEFTFPH</sequence>
<dbReference type="Proteomes" id="UP000580250">
    <property type="component" value="Unassembled WGS sequence"/>
</dbReference>
<dbReference type="EMBL" id="CAJEWN010000219">
    <property type="protein sequence ID" value="CAD2173520.1"/>
    <property type="molecule type" value="Genomic_DNA"/>
</dbReference>
<reference evidence="2 3" key="1">
    <citation type="submission" date="2020-08" db="EMBL/GenBank/DDBJ databases">
        <authorList>
            <person name="Koutsovoulos G."/>
            <person name="Danchin GJ E."/>
        </authorList>
    </citation>
    <scope>NUCLEOTIDE SEQUENCE [LARGE SCALE GENOMIC DNA]</scope>
</reference>
<keyword evidence="1" id="KW-0732">Signal</keyword>